<dbReference type="AlphaFoldDB" id="A0A183MHN5"/>
<protein>
    <submittedName>
        <fullName evidence="1">Uncharacterized protein</fullName>
    </submittedName>
</protein>
<gene>
    <name evidence="1" type="ORF">SMRZ_LOCUS15560</name>
</gene>
<reference evidence="1 2" key="1">
    <citation type="submission" date="2018-11" db="EMBL/GenBank/DDBJ databases">
        <authorList>
            <consortium name="Pathogen Informatics"/>
        </authorList>
    </citation>
    <scope>NUCLEOTIDE SEQUENCE [LARGE SCALE GENOMIC DNA]</scope>
    <source>
        <strain evidence="1 2">Zambia</strain>
    </source>
</reference>
<keyword evidence="2" id="KW-1185">Reference proteome</keyword>
<dbReference type="Proteomes" id="UP000277204">
    <property type="component" value="Unassembled WGS sequence"/>
</dbReference>
<proteinExistence type="predicted"/>
<name>A0A183MHN5_9TREM</name>
<sequence>MVVGGSQQEILEPGFVLLGKYTYYVVVLHAVLYKQHYDKL</sequence>
<dbReference type="EMBL" id="UZAI01016958">
    <property type="protein sequence ID" value="VDP18602.1"/>
    <property type="molecule type" value="Genomic_DNA"/>
</dbReference>
<evidence type="ECO:0000313" key="2">
    <source>
        <dbReference type="Proteomes" id="UP000277204"/>
    </source>
</evidence>
<accession>A0A183MHN5</accession>
<evidence type="ECO:0000313" key="1">
    <source>
        <dbReference type="EMBL" id="VDP18602.1"/>
    </source>
</evidence>
<organism evidence="1 2">
    <name type="scientific">Schistosoma margrebowiei</name>
    <dbReference type="NCBI Taxonomy" id="48269"/>
    <lineage>
        <taxon>Eukaryota</taxon>
        <taxon>Metazoa</taxon>
        <taxon>Spiralia</taxon>
        <taxon>Lophotrochozoa</taxon>
        <taxon>Platyhelminthes</taxon>
        <taxon>Trematoda</taxon>
        <taxon>Digenea</taxon>
        <taxon>Strigeidida</taxon>
        <taxon>Schistosomatoidea</taxon>
        <taxon>Schistosomatidae</taxon>
        <taxon>Schistosoma</taxon>
    </lineage>
</organism>